<feature type="compositionally biased region" description="Basic and acidic residues" evidence="11">
    <location>
        <begin position="168"/>
        <end position="190"/>
    </location>
</feature>
<dbReference type="CDD" id="cd09918">
    <property type="entry name" value="SH2_Nterm_SPT6_like"/>
    <property type="match status" value="1"/>
</dbReference>
<dbReference type="GO" id="GO:0140673">
    <property type="term" value="P:transcription elongation-coupled chromatin remodeling"/>
    <property type="evidence" value="ECO:0007669"/>
    <property type="project" value="InterPro"/>
</dbReference>
<gene>
    <name evidence="13" type="ORF">I313_04835</name>
</gene>
<dbReference type="PANTHER" id="PTHR10145:SF6">
    <property type="entry name" value="TRANSCRIPTION ELONGATION FACTOR SPT6"/>
    <property type="match status" value="1"/>
</dbReference>
<sequence>MSDRSGSASEGEGDEIRPYGEDRDSSEESEDDDPEEAKRIAEGFIVDEDEEDAEGEDEEEDEEARRRRRKEEKRRRKKGRRMRRGREEAELSEDELELIEENRGLREGRPLKRLRRRSGSEGSENDRAVPTLQDMFRDDEDRMEDDDDDLMDFIEEDEEDEANQGETEEQRRERRRAEKLKRREQARSRPELTGVDRSSWDEIFAVFGDGQDYDWALEGEDGIDLDEEEEAAKKDLRLEDVFDPAEIKARRLQDEDKAVANADRPERHQIVNSTLSDNPVFATDTLYPPPDFAAKWVAPKVSFRTQYLFCDQHPEGSYPIPTVDNPQPYPVYRRPDLEMEFEKAVSTALNMMFVQHLEVPYLWHYKRDVFSLLENQGQSSVLFLERDELWQVYALGQRYRAIHERNEQTRQQWEKIKARKGDIEDEYFIKGLLGKACVTSIEAAGEGAEWLAYHYASDIKAIKEEEAFDEISKKLPEKIEHEDIRRGKIMKLVEAFGIDANKVASSFQDVNGQPAPVMNPDKMPLELADEFTGAAYSSPEQALSAASFVLIQELSKDPAIRQQARDFMDACGLVTVNATDRGMSVIDQYHLYYNFKFLTDKPVLAFRDSPQFIHMLKAEEEGLISIAFDIPENMLATFTDALIRCCRSNDYGEIASAWNEVRVEACNTLVKKHLMPMASKWIKEHLRTQAEEYIAERCREELELRVNVRPYASSGMEQGETPSVLAITNGKGDIRDAVMAVMLDDEGNVRTQTKFDNLRDEEDKTIFIELLEKRKPKVIVIGGFSVQTARLKDAALAAIRQHAINLLGQNPPVSDAYPDHEGFQYAMAEYDERLKAHLIPLIFVNDATARLYMSSEEAEKEHPNLPLNGRYALGLARYTQNPLNAYCKLGRHIASVTFMEHHQKLIPQEKLLYHLERGLVNSVCFMGIEINSCVADPYQRAMLPYIAGLGPRKADAVIYGIQKHGALINRMAFTDLGLFGPTIFENTAGFLTIESDLKDMMLEAENPQEQPDPLDMTRIHPENYEFAQKMCQDALDLDVEDVADRHKSEVVQTLMLDDKRGKKLGELNLDDFAFNLQRQGEGNKRHTLGEIVSELIRYRSDRRPPFYIPTDWEIVTMVTGETERTVGRGLKVTATVRKALSARVFCQLESGLDAVLERDYVADEDQAPVTSCDEVFKPRQAIKGVVIMPEPARFQVRISTRPSDLRQGVDFVQPFKDEEYNNKDRRDAAEAATAAKKQRRAGKVQRIVNHPNWHVLNSGQAEQFLASQHRGDCVIRPSSKGPDRIAVTWKVDEDVYQHIDVQEIDKPNEYSLGRILMVGGQYRYSDLDDLIINHVKATARKFDEIQMHEKYKPEHELDAFLKNYVQAHPGRSIYGFSVDSDRPGYLKLCFLSKPTKDGGVIQTWPVRVLPGAYKLGNAIVPGVTELSNAFKMQYSEKLAEQGHQGKTPGIYLGKTPMHLGGRTPALGSRTPAMGSRTPALGSRTPALGSRTPALGSRTPAQRGPGY</sequence>
<dbReference type="InterPro" id="IPR042066">
    <property type="entry name" value="Spt6_death-like"/>
</dbReference>
<feature type="compositionally biased region" description="Acidic residues" evidence="11">
    <location>
        <begin position="45"/>
        <end position="62"/>
    </location>
</feature>
<evidence type="ECO:0000313" key="14">
    <source>
        <dbReference type="Proteomes" id="UP000053392"/>
    </source>
</evidence>
<keyword evidence="8" id="KW-0539">Nucleus</keyword>
<dbReference type="InterPro" id="IPR023319">
    <property type="entry name" value="Tex-like_HTH_dom_sf"/>
</dbReference>
<dbReference type="GO" id="GO:0008023">
    <property type="term" value="C:transcription elongation factor complex"/>
    <property type="evidence" value="ECO:0007669"/>
    <property type="project" value="TreeGrafter"/>
</dbReference>
<dbReference type="InterPro" id="IPR028083">
    <property type="entry name" value="Spt6_acidic_N_dom"/>
</dbReference>
<feature type="domain" description="S1 motif" evidence="12">
    <location>
        <begin position="1129"/>
        <end position="1201"/>
    </location>
</feature>
<dbReference type="InterPro" id="IPR003029">
    <property type="entry name" value="S1_domain"/>
</dbReference>
<dbReference type="Gene3D" id="1.10.10.2740">
    <property type="entry name" value="Spt6, Death-like domain"/>
    <property type="match status" value="1"/>
</dbReference>
<keyword evidence="7" id="KW-0804">Transcription</keyword>
<proteinExistence type="inferred from homology"/>
<dbReference type="InterPro" id="IPR017072">
    <property type="entry name" value="TF_Spt6"/>
</dbReference>
<evidence type="ECO:0000259" key="12">
    <source>
        <dbReference type="PROSITE" id="PS50126"/>
    </source>
</evidence>
<dbReference type="Pfam" id="PF14639">
    <property type="entry name" value="YqgF"/>
    <property type="match status" value="1"/>
</dbReference>
<dbReference type="GO" id="GO:0042393">
    <property type="term" value="F:histone binding"/>
    <property type="evidence" value="ECO:0007669"/>
    <property type="project" value="TreeGrafter"/>
</dbReference>
<comment type="similarity">
    <text evidence="3">Belongs to the SPT6 family.</text>
</comment>
<dbReference type="CDD" id="cd09928">
    <property type="entry name" value="SH2_Cterm_SPT6_like"/>
    <property type="match status" value="1"/>
</dbReference>
<dbReference type="Gene3D" id="3.30.420.140">
    <property type="entry name" value="YqgF/RNase H-like domain"/>
    <property type="match status" value="1"/>
</dbReference>
<dbReference type="HOGENOM" id="CLU_001680_0_1_1"/>
<keyword evidence="6" id="KW-0727">SH2 domain</keyword>
<dbReference type="InterPro" id="IPR035420">
    <property type="entry name" value="Spt6_SH2"/>
</dbReference>
<dbReference type="Proteomes" id="UP000053392">
    <property type="component" value="Unassembled WGS sequence"/>
</dbReference>
<dbReference type="Pfam" id="PF14635">
    <property type="entry name" value="HHH_7"/>
    <property type="match status" value="1"/>
</dbReference>
<dbReference type="Pfam" id="PF17674">
    <property type="entry name" value="HHH_9"/>
    <property type="match status" value="1"/>
</dbReference>
<comment type="function">
    <text evidence="10">Histone H3-H4 chaperone that plays a role in maintenance of chromatin structure during RNA polymerase II transcription elongation thereby repressing transcription initiation from cryptic promoters. Mediates the reassembly of nucleosomes onto the promoters of at least a selected set of genes during repression; the nucleosome reassembly is essential for transcriptional repression. Essential for viability.</text>
</comment>
<dbReference type="Gene3D" id="1.10.3500.10">
    <property type="entry name" value="Tex N-terminal region-like"/>
    <property type="match status" value="1"/>
</dbReference>
<feature type="compositionally biased region" description="Basic residues" evidence="11">
    <location>
        <begin position="66"/>
        <end position="84"/>
    </location>
</feature>
<keyword evidence="5" id="KW-0158">Chromosome</keyword>
<dbReference type="InterPro" id="IPR012337">
    <property type="entry name" value="RNaseH-like_sf"/>
</dbReference>
<dbReference type="InterPro" id="IPR028231">
    <property type="entry name" value="Spt6_YqgF"/>
</dbReference>
<comment type="subcellular location">
    <subcellularLocation>
        <location evidence="2">Chromosome</location>
    </subcellularLocation>
    <subcellularLocation>
        <location evidence="1">Nucleus</location>
    </subcellularLocation>
</comment>
<dbReference type="InterPro" id="IPR035018">
    <property type="entry name" value="Spt6_SH2_C"/>
</dbReference>
<dbReference type="EMBL" id="KN847907">
    <property type="protein sequence ID" value="KIR39234.1"/>
    <property type="molecule type" value="Genomic_DNA"/>
</dbReference>
<dbReference type="SMART" id="SM00252">
    <property type="entry name" value="SH2"/>
    <property type="match status" value="1"/>
</dbReference>
<dbReference type="PANTHER" id="PTHR10145">
    <property type="entry name" value="TRANSCRIPTION ELONGATION FACTOR SPT6"/>
    <property type="match status" value="1"/>
</dbReference>
<dbReference type="GO" id="GO:0034728">
    <property type="term" value="P:nucleosome organization"/>
    <property type="evidence" value="ECO:0007669"/>
    <property type="project" value="TreeGrafter"/>
</dbReference>
<dbReference type="InterPro" id="IPR035019">
    <property type="entry name" value="Spt6_SH2_N"/>
</dbReference>
<name>A0A0D0UYG8_9TREE</name>
<dbReference type="Gene3D" id="3.30.505.10">
    <property type="entry name" value="SH2 domain"/>
    <property type="match status" value="2"/>
</dbReference>
<dbReference type="Pfam" id="PF14632">
    <property type="entry name" value="SPT6_acidic"/>
    <property type="match status" value="1"/>
</dbReference>
<evidence type="ECO:0000256" key="10">
    <source>
        <dbReference type="ARBA" id="ARBA00093389"/>
    </source>
</evidence>
<dbReference type="SUPFAM" id="SSF55550">
    <property type="entry name" value="SH2 domain"/>
    <property type="match status" value="1"/>
</dbReference>
<dbReference type="InterPro" id="IPR037027">
    <property type="entry name" value="YqgF/RNaseH-like_dom_sf"/>
</dbReference>
<dbReference type="InterPro" id="IPR032706">
    <property type="entry name" value="Spt6_HHH"/>
</dbReference>
<evidence type="ECO:0000256" key="2">
    <source>
        <dbReference type="ARBA" id="ARBA00004286"/>
    </source>
</evidence>
<reference evidence="13 14" key="1">
    <citation type="submission" date="2015-01" db="EMBL/GenBank/DDBJ databases">
        <title>The Genome Sequence of Cryptococcus gattii Ram5.</title>
        <authorList>
            <consortium name="The Broad Institute Genomics Platform"/>
            <person name="Cuomo C."/>
            <person name="Litvintseva A."/>
            <person name="Chen Y."/>
            <person name="Heitman J."/>
            <person name="Sun S."/>
            <person name="Springer D."/>
            <person name="Dromer F."/>
            <person name="Young S."/>
            <person name="Zeng Q."/>
            <person name="Gargeya S."/>
            <person name="Abouelleil A."/>
            <person name="Alvarado L."/>
            <person name="Chapman S.B."/>
            <person name="Gainer-Dewar J."/>
            <person name="Goldberg J."/>
            <person name="Griggs A."/>
            <person name="Gujja S."/>
            <person name="Hansen M."/>
            <person name="Howarth C."/>
            <person name="Imamovic A."/>
            <person name="Larimer J."/>
            <person name="Murphy C."/>
            <person name="Naylor J."/>
            <person name="Pearson M."/>
            <person name="Priest M."/>
            <person name="Roberts A."/>
            <person name="Saif S."/>
            <person name="Shea T."/>
            <person name="Sykes S."/>
            <person name="Wortman J."/>
            <person name="Nusbaum C."/>
            <person name="Birren B."/>
        </authorList>
    </citation>
    <scope>NUCLEOTIDE SEQUENCE [LARGE SCALE GENOMIC DNA]</scope>
    <source>
        <strain evidence="13 14">Ram5</strain>
    </source>
</reference>
<dbReference type="Pfam" id="PF12815">
    <property type="entry name" value="CTD"/>
    <property type="match status" value="1"/>
</dbReference>
<feature type="compositionally biased region" description="Basic and acidic residues" evidence="11">
    <location>
        <begin position="14"/>
        <end position="23"/>
    </location>
</feature>
<dbReference type="Pfam" id="PF14641">
    <property type="entry name" value="HTH_44"/>
    <property type="match status" value="1"/>
</dbReference>
<dbReference type="FunFam" id="1.10.10.2740:FF:000002">
    <property type="entry name" value="Transcription elongation factor Spt6"/>
    <property type="match status" value="1"/>
</dbReference>
<dbReference type="Pfam" id="PF22706">
    <property type="entry name" value="Tex_central_region"/>
    <property type="match status" value="1"/>
</dbReference>
<dbReference type="InterPro" id="IPR041692">
    <property type="entry name" value="HHH_9"/>
</dbReference>
<dbReference type="GO" id="GO:0003746">
    <property type="term" value="F:translation elongation factor activity"/>
    <property type="evidence" value="ECO:0007669"/>
    <property type="project" value="UniProtKB-KW"/>
</dbReference>
<dbReference type="SUPFAM" id="SSF47781">
    <property type="entry name" value="RuvA domain 2-like"/>
    <property type="match status" value="2"/>
</dbReference>
<accession>A0A0D0UYG8</accession>
<evidence type="ECO:0000256" key="9">
    <source>
        <dbReference type="ARBA" id="ARBA00029871"/>
    </source>
</evidence>
<dbReference type="Gene3D" id="1.10.150.850">
    <property type="entry name" value="Spt6, helix-hairpin-helix domain"/>
    <property type="match status" value="1"/>
</dbReference>
<dbReference type="Pfam" id="PF21710">
    <property type="entry name" value="Spt6_S1"/>
    <property type="match status" value="1"/>
</dbReference>
<keyword evidence="13" id="KW-0251">Elongation factor</keyword>
<dbReference type="PROSITE" id="PS50126">
    <property type="entry name" value="S1"/>
    <property type="match status" value="1"/>
</dbReference>
<feature type="region of interest" description="Disordered" evidence="11">
    <location>
        <begin position="1460"/>
        <end position="1506"/>
    </location>
</feature>
<feature type="compositionally biased region" description="Basic and acidic residues" evidence="11">
    <location>
        <begin position="100"/>
        <end position="110"/>
    </location>
</feature>
<protein>
    <recommendedName>
        <fullName evidence="4">Transcription elongation factor SPT6</fullName>
    </recommendedName>
    <alternativeName>
        <fullName evidence="9">Chromatin elongation factor SPT6</fullName>
    </alternativeName>
</protein>
<evidence type="ECO:0000256" key="4">
    <source>
        <dbReference type="ARBA" id="ARBA00020248"/>
    </source>
</evidence>
<dbReference type="GO" id="GO:0005694">
    <property type="term" value="C:chromosome"/>
    <property type="evidence" value="ECO:0007669"/>
    <property type="project" value="UniProtKB-SubCell"/>
</dbReference>
<dbReference type="InterPro" id="IPR036860">
    <property type="entry name" value="SH2_dom_sf"/>
</dbReference>
<organism evidence="13 14">
    <name type="scientific">Cryptococcus deuterogattii Ram5</name>
    <dbReference type="NCBI Taxonomy" id="1296110"/>
    <lineage>
        <taxon>Eukaryota</taxon>
        <taxon>Fungi</taxon>
        <taxon>Dikarya</taxon>
        <taxon>Basidiomycota</taxon>
        <taxon>Agaricomycotina</taxon>
        <taxon>Tremellomycetes</taxon>
        <taxon>Tremellales</taxon>
        <taxon>Cryptococcaceae</taxon>
        <taxon>Cryptococcus</taxon>
        <taxon>Cryptococcus gattii species complex</taxon>
    </lineage>
</organism>
<feature type="compositionally biased region" description="Acidic residues" evidence="11">
    <location>
        <begin position="141"/>
        <end position="167"/>
    </location>
</feature>
<evidence type="ECO:0000256" key="11">
    <source>
        <dbReference type="SAM" id="MobiDB-lite"/>
    </source>
</evidence>
<dbReference type="OrthoDB" id="995477at2759"/>
<feature type="compositionally biased region" description="Acidic residues" evidence="11">
    <location>
        <begin position="24"/>
        <end position="35"/>
    </location>
</feature>
<dbReference type="InterPro" id="IPR049540">
    <property type="entry name" value="Spt6-like_S1"/>
</dbReference>
<dbReference type="InterPro" id="IPR023323">
    <property type="entry name" value="Tex-like_dom_sf"/>
</dbReference>
<evidence type="ECO:0000256" key="7">
    <source>
        <dbReference type="ARBA" id="ARBA00023163"/>
    </source>
</evidence>
<evidence type="ECO:0000313" key="13">
    <source>
        <dbReference type="EMBL" id="KIR39234.1"/>
    </source>
</evidence>
<dbReference type="FunFam" id="3.30.505.10:FF:000056">
    <property type="entry name" value="Transcription elongation factor Spt6"/>
    <property type="match status" value="1"/>
</dbReference>
<keyword evidence="14" id="KW-1185">Reference proteome</keyword>
<evidence type="ECO:0000256" key="5">
    <source>
        <dbReference type="ARBA" id="ARBA00022454"/>
    </source>
</evidence>
<dbReference type="GO" id="GO:0031491">
    <property type="term" value="F:nucleosome binding"/>
    <property type="evidence" value="ECO:0007669"/>
    <property type="project" value="TreeGrafter"/>
</dbReference>
<dbReference type="SUPFAM" id="SSF53098">
    <property type="entry name" value="Ribonuclease H-like"/>
    <property type="match status" value="1"/>
</dbReference>
<feature type="region of interest" description="Disordered" evidence="11">
    <location>
        <begin position="1"/>
        <end position="194"/>
    </location>
</feature>
<dbReference type="GO" id="GO:0003677">
    <property type="term" value="F:DNA binding"/>
    <property type="evidence" value="ECO:0007669"/>
    <property type="project" value="InterPro"/>
</dbReference>
<dbReference type="Pfam" id="PF14633">
    <property type="entry name" value="SH2_2"/>
    <property type="match status" value="1"/>
</dbReference>
<dbReference type="InterPro" id="IPR028088">
    <property type="entry name" value="Spt6_HTH_DNA-bd_dom"/>
</dbReference>
<feature type="compositionally biased region" description="Acidic residues" evidence="11">
    <location>
        <begin position="90"/>
        <end position="99"/>
    </location>
</feature>
<dbReference type="InterPro" id="IPR000980">
    <property type="entry name" value="SH2"/>
</dbReference>
<evidence type="ECO:0000256" key="8">
    <source>
        <dbReference type="ARBA" id="ARBA00023242"/>
    </source>
</evidence>
<evidence type="ECO:0000256" key="3">
    <source>
        <dbReference type="ARBA" id="ARBA00009253"/>
    </source>
</evidence>
<dbReference type="InterPro" id="IPR010994">
    <property type="entry name" value="RuvA_2-like"/>
</dbReference>
<evidence type="ECO:0000256" key="6">
    <source>
        <dbReference type="ARBA" id="ARBA00022999"/>
    </source>
</evidence>
<evidence type="ECO:0000256" key="1">
    <source>
        <dbReference type="ARBA" id="ARBA00004123"/>
    </source>
</evidence>
<dbReference type="InterPro" id="IPR055179">
    <property type="entry name" value="Tex-like_central_region"/>
</dbReference>
<keyword evidence="13" id="KW-0648">Protein biosynthesis</keyword>
<dbReference type="SUPFAM" id="SSF158832">
    <property type="entry name" value="Tex N-terminal region-like"/>
    <property type="match status" value="1"/>
</dbReference>
<dbReference type="Gene3D" id="1.10.10.650">
    <property type="entry name" value="RuvA domain 2-like"/>
    <property type="match status" value="1"/>
</dbReference>